<feature type="transmembrane region" description="Helical" evidence="1">
    <location>
        <begin position="210"/>
        <end position="233"/>
    </location>
</feature>
<reference evidence="2" key="1">
    <citation type="submission" date="2024-06" db="EMBL/GenBank/DDBJ databases">
        <title>Genome Sequence of an extremely halophilic archaeon isolated from Permian era halite, Salado Formation, Carlsbad, New Mexico: Halobacterium sp. strain NMX12-1.</title>
        <authorList>
            <person name="Sotoa L."/>
            <person name="DasSarma P."/>
            <person name="Anton B.P."/>
            <person name="Vincze T."/>
            <person name="Verma I."/>
            <person name="Eralp B."/>
            <person name="Powers D.W."/>
            <person name="Dozier B.L."/>
            <person name="Roberts R.J."/>
            <person name="DasSarma S."/>
        </authorList>
    </citation>
    <scope>NUCLEOTIDE SEQUENCE</scope>
    <source>
        <strain evidence="2">NMX12-1</strain>
    </source>
</reference>
<gene>
    <name evidence="2" type="ORF">ABSL23_10495</name>
</gene>
<name>A0AAU8C9M9_9EURY</name>
<dbReference type="EMBL" id="CP159204">
    <property type="protein sequence ID" value="XCF15670.1"/>
    <property type="molecule type" value="Genomic_DNA"/>
</dbReference>
<dbReference type="GeneID" id="91109581"/>
<keyword evidence="1" id="KW-1133">Transmembrane helix</keyword>
<feature type="transmembrane region" description="Helical" evidence="1">
    <location>
        <begin position="180"/>
        <end position="204"/>
    </location>
</feature>
<evidence type="ECO:0000313" key="2">
    <source>
        <dbReference type="EMBL" id="XCF15670.1"/>
    </source>
</evidence>
<evidence type="ECO:0000256" key="1">
    <source>
        <dbReference type="SAM" id="Phobius"/>
    </source>
</evidence>
<protein>
    <submittedName>
        <fullName evidence="2">Uncharacterized protein</fullName>
    </submittedName>
</protein>
<dbReference type="KEGG" id="hanx:ABSL23_10495"/>
<accession>A0AAU8C9M9</accession>
<feature type="transmembrane region" description="Helical" evidence="1">
    <location>
        <begin position="47"/>
        <end position="67"/>
    </location>
</feature>
<keyword evidence="1" id="KW-0812">Transmembrane</keyword>
<feature type="transmembrane region" description="Helical" evidence="1">
    <location>
        <begin position="12"/>
        <end position="35"/>
    </location>
</feature>
<feature type="transmembrane region" description="Helical" evidence="1">
    <location>
        <begin position="142"/>
        <end position="159"/>
    </location>
</feature>
<feature type="transmembrane region" description="Helical" evidence="1">
    <location>
        <begin position="79"/>
        <end position="97"/>
    </location>
</feature>
<dbReference type="RefSeq" id="WP_353633695.1">
    <property type="nucleotide sequence ID" value="NZ_CP159204.1"/>
</dbReference>
<keyword evidence="1" id="KW-0472">Membrane</keyword>
<organism evidence="2">
    <name type="scientific">Halobacterium sp. NMX12-1</name>
    <dbReference type="NCBI Taxonomy" id="3166650"/>
    <lineage>
        <taxon>Archaea</taxon>
        <taxon>Methanobacteriati</taxon>
        <taxon>Methanobacteriota</taxon>
        <taxon>Stenosarchaea group</taxon>
        <taxon>Halobacteria</taxon>
        <taxon>Halobacteriales</taxon>
        <taxon>Halobacteriaceae</taxon>
        <taxon>Halobacterium</taxon>
    </lineage>
</organism>
<dbReference type="AlphaFoldDB" id="A0AAU8C9M9"/>
<sequence>MTAAETLSAVAFAGYGIVVVAGLAFTYYAVQNYAFDRLEGYDDFWGYLTYLGLAFAAFGALGLVLTVRDASVVRAFADVSLLVAIAFLTFALREVYFNSALAPSPDERAVSLDRVRRLEFGFVAVIAAEWLVVMLIDQPAVAAGVKAAGAVGFAAYGVAFSERLETLAHGTVLDTLRRHLLLVLVCATGVAVADALALVAPAAVADALALVAPAAVADGVFYVFLVLLGGLLVPPTVRLQQSVAGLT</sequence>
<proteinExistence type="predicted"/>